<evidence type="ECO:0000256" key="1">
    <source>
        <dbReference type="ARBA" id="ARBA00004781"/>
    </source>
</evidence>
<gene>
    <name evidence="8" type="ORF">SE37_03380</name>
</gene>
<keyword evidence="6" id="KW-0521">NADP</keyword>
<keyword evidence="6" id="KW-0560">Oxidoreductase</keyword>
<comment type="caution">
    <text evidence="8">The sequence shown here is derived from an EMBL/GenBank/DDBJ whole genome shotgun (WGS) entry which is preliminary data.</text>
</comment>
<accession>A0A0C1QU07</accession>
<keyword evidence="9" id="KW-1185">Reference proteome</keyword>
<dbReference type="InterPro" id="IPR036291">
    <property type="entry name" value="NAD(P)-bd_dom_sf"/>
</dbReference>
<dbReference type="AlphaFoldDB" id="A0A0C1QU07"/>
<dbReference type="Gene3D" id="3.40.50.720">
    <property type="entry name" value="NAD(P)-binding Rossmann-like Domain"/>
    <property type="match status" value="1"/>
</dbReference>
<dbReference type="Pfam" id="PF04321">
    <property type="entry name" value="RmlD_sub_bind"/>
    <property type="match status" value="1"/>
</dbReference>
<dbReference type="CDD" id="cd05254">
    <property type="entry name" value="dTDP_HR_like_SDR_e"/>
    <property type="match status" value="1"/>
</dbReference>
<evidence type="ECO:0000256" key="2">
    <source>
        <dbReference type="ARBA" id="ARBA00010944"/>
    </source>
</evidence>
<dbReference type="GO" id="GO:0019305">
    <property type="term" value="P:dTDP-rhamnose biosynthetic process"/>
    <property type="evidence" value="ECO:0007669"/>
    <property type="project" value="UniProtKB-UniPathway"/>
</dbReference>
<feature type="domain" description="RmlD-like substrate binding" evidence="7">
    <location>
        <begin position="2"/>
        <end position="273"/>
    </location>
</feature>
<dbReference type="GO" id="GO:0008831">
    <property type="term" value="F:dTDP-4-dehydrorhamnose reductase activity"/>
    <property type="evidence" value="ECO:0007669"/>
    <property type="project" value="UniProtKB-EC"/>
</dbReference>
<evidence type="ECO:0000313" key="9">
    <source>
        <dbReference type="Proteomes" id="UP000031433"/>
    </source>
</evidence>
<comment type="pathway">
    <text evidence="1 6">Carbohydrate biosynthesis; dTDP-L-rhamnose biosynthesis.</text>
</comment>
<dbReference type="EC" id="1.1.1.133" evidence="3 6"/>
<dbReference type="GO" id="GO:0005829">
    <property type="term" value="C:cytosol"/>
    <property type="evidence" value="ECO:0007669"/>
    <property type="project" value="TreeGrafter"/>
</dbReference>
<protein>
    <recommendedName>
        <fullName evidence="4 6">dTDP-4-dehydrorhamnose reductase</fullName>
        <ecNumber evidence="3 6">1.1.1.133</ecNumber>
    </recommendedName>
</protein>
<dbReference type="UniPathway" id="UPA00124"/>
<evidence type="ECO:0000313" key="8">
    <source>
        <dbReference type="EMBL" id="KIE41736.1"/>
    </source>
</evidence>
<dbReference type="Proteomes" id="UP000031433">
    <property type="component" value="Unassembled WGS sequence"/>
</dbReference>
<dbReference type="SUPFAM" id="SSF51735">
    <property type="entry name" value="NAD(P)-binding Rossmann-fold domains"/>
    <property type="match status" value="1"/>
</dbReference>
<reference evidence="8 9" key="1">
    <citation type="submission" date="2015-01" db="EMBL/GenBank/DDBJ databases">
        <title>Genome sequence of the anaerobic bacterium Geobacter soli GSS01, a dissimilatory Fe(III) reducer from soil.</title>
        <authorList>
            <person name="Yang G."/>
            <person name="Zhou S."/>
        </authorList>
    </citation>
    <scope>NUCLEOTIDE SEQUENCE [LARGE SCALE GENOMIC DNA]</scope>
    <source>
        <strain evidence="8 9">GSS01</strain>
    </source>
</reference>
<dbReference type="RefSeq" id="WP_039643640.1">
    <property type="nucleotide sequence ID" value="NZ_JXBL01000001.1"/>
</dbReference>
<dbReference type="PANTHER" id="PTHR10491:SF4">
    <property type="entry name" value="METHIONINE ADENOSYLTRANSFERASE 2 SUBUNIT BETA"/>
    <property type="match status" value="1"/>
</dbReference>
<dbReference type="NCBIfam" id="TIGR01214">
    <property type="entry name" value="rmlD"/>
    <property type="match status" value="1"/>
</dbReference>
<organism evidence="8 9">
    <name type="scientific">Geobacter soli</name>
    <dbReference type="NCBI Taxonomy" id="1510391"/>
    <lineage>
        <taxon>Bacteria</taxon>
        <taxon>Pseudomonadati</taxon>
        <taxon>Thermodesulfobacteriota</taxon>
        <taxon>Desulfuromonadia</taxon>
        <taxon>Geobacterales</taxon>
        <taxon>Geobacteraceae</taxon>
        <taxon>Geobacter</taxon>
    </lineage>
</organism>
<evidence type="ECO:0000259" key="7">
    <source>
        <dbReference type="Pfam" id="PF04321"/>
    </source>
</evidence>
<dbReference type="InterPro" id="IPR005913">
    <property type="entry name" value="dTDP_dehydrorham_reduct"/>
</dbReference>
<comment type="catalytic activity">
    <reaction evidence="5">
        <text>dTDP-beta-L-rhamnose + NADP(+) = dTDP-4-dehydro-beta-L-rhamnose + NADPH + H(+)</text>
        <dbReference type="Rhea" id="RHEA:21796"/>
        <dbReference type="ChEBI" id="CHEBI:15378"/>
        <dbReference type="ChEBI" id="CHEBI:57510"/>
        <dbReference type="ChEBI" id="CHEBI:57783"/>
        <dbReference type="ChEBI" id="CHEBI:58349"/>
        <dbReference type="ChEBI" id="CHEBI:62830"/>
        <dbReference type="EC" id="1.1.1.133"/>
    </reaction>
</comment>
<dbReference type="Gene3D" id="3.90.25.10">
    <property type="entry name" value="UDP-galactose 4-epimerase, domain 1"/>
    <property type="match status" value="1"/>
</dbReference>
<name>A0A0C1QU07_9BACT</name>
<evidence type="ECO:0000256" key="4">
    <source>
        <dbReference type="ARBA" id="ARBA00017099"/>
    </source>
</evidence>
<sequence length="280" mass="30701">MILVVGAKGMLGRDLMRVLPGDVRGVDIEEIDITTPESVRRVILTLKPRVVVNCAAYTDVDGCETNADLAMAVNGEGVGHLAAVTREIGALLVQVSTDYVFDGTKGSPFQEDDPVNPLSVYGRSKLLGEEQARWNPDHLIVRTQWLYGLGGKNFVETMLRLSTERSEIAVVDDQFGSPTWTVDLALAISELIENNCRGTYHAANRGICSWFEFARAIFAEAGVEMTVRPQTTAQLGRPAPRPLYSALCCDKLTRDTGLALEGWREALATYLEKRREAGLS</sequence>
<evidence type="ECO:0000256" key="6">
    <source>
        <dbReference type="RuleBase" id="RU364082"/>
    </source>
</evidence>
<comment type="function">
    <text evidence="6">Catalyzes the reduction of dTDP-6-deoxy-L-lyxo-4-hexulose to yield dTDP-L-rhamnose.</text>
</comment>
<dbReference type="InterPro" id="IPR029903">
    <property type="entry name" value="RmlD-like-bd"/>
</dbReference>
<evidence type="ECO:0000256" key="3">
    <source>
        <dbReference type="ARBA" id="ARBA00012929"/>
    </source>
</evidence>
<comment type="similarity">
    <text evidence="2 6">Belongs to the dTDP-4-dehydrorhamnose reductase family.</text>
</comment>
<dbReference type="PANTHER" id="PTHR10491">
    <property type="entry name" value="DTDP-4-DEHYDRORHAMNOSE REDUCTASE"/>
    <property type="match status" value="1"/>
</dbReference>
<dbReference type="EMBL" id="JXBL01000001">
    <property type="protein sequence ID" value="KIE41736.1"/>
    <property type="molecule type" value="Genomic_DNA"/>
</dbReference>
<proteinExistence type="inferred from homology"/>
<evidence type="ECO:0000256" key="5">
    <source>
        <dbReference type="ARBA" id="ARBA00048200"/>
    </source>
</evidence>